<sequence>MSTTDETARDEGAPEGARAPRGRTRAVVRRVTTTGAGLVGVLAVGAVAAFGTTGTGLLPAAPAPADAVQEVAVEPAEELTVCPGPARLTDPETVGDAQFGPAPVGTTSSLRAVVGGDGEADLDALGDAAGDATPVERAPGGDVGVADVEDPSTGAVLAVRPGDGEPPRVAASVGSVTTDGDLRGLAAASCSRPGISQWLVGGSTQIGSSAQLVLQNPGLTPAVVQVGVWGQGGQAVLSGGGQQLVGPGEEVVTLVEAAAPEQRRLVVHVAASGGLVTAYLQHSTLDGLVPLGVDYVVPGAEPAQDLALAGVASAGEAVDDPHAPRLRLLAPGDAAGTARVTVYGEDGPVPLRGVEEVALTPGVVTDVSLGGLPAGSYAVAVHADVPVVAGAAVDRRGEPDPDLLHEERRYDRAWIAAQPLAPAPDGSTTDGTAPGGSPDDGTPDDGTPPEDADAGQVALVPGTASTLTLAAVPAAATDEDDAPTGTLELRVRAYGEDGAESGATTVRLAAGRAQSLDVATLGGEDAGAVPAAVTVDVVGARGGLEPVWSVTASAGPPSGDEGDETPGLVSVLLPVTDPPAPHEVEVRATDTAGLGS</sequence>
<proteinExistence type="predicted"/>
<protein>
    <recommendedName>
        <fullName evidence="4">Large extracellular alpha-helical protein</fullName>
    </recommendedName>
</protein>
<feature type="compositionally biased region" description="Acidic residues" evidence="1">
    <location>
        <begin position="441"/>
        <end position="453"/>
    </location>
</feature>
<feature type="region of interest" description="Disordered" evidence="1">
    <location>
        <begin position="575"/>
        <end position="596"/>
    </location>
</feature>
<evidence type="ECO:0000313" key="2">
    <source>
        <dbReference type="EMBL" id="NDO91112.1"/>
    </source>
</evidence>
<name>A0ABX0BG05_9MICO</name>
<dbReference type="RefSeq" id="WP_162290450.1">
    <property type="nucleotide sequence ID" value="NZ_JAAFAN010000077.1"/>
</dbReference>
<dbReference type="EMBL" id="JAAFAN010000077">
    <property type="protein sequence ID" value="NDO91112.1"/>
    <property type="molecule type" value="Genomic_DNA"/>
</dbReference>
<feature type="compositionally biased region" description="Low complexity" evidence="1">
    <location>
        <begin position="424"/>
        <end position="440"/>
    </location>
</feature>
<dbReference type="Proteomes" id="UP000471672">
    <property type="component" value="Unassembled WGS sequence"/>
</dbReference>
<evidence type="ECO:0000313" key="3">
    <source>
        <dbReference type="Proteomes" id="UP000471672"/>
    </source>
</evidence>
<dbReference type="Pfam" id="PF18986">
    <property type="entry name" value="DUF5719"/>
    <property type="match status" value="1"/>
</dbReference>
<evidence type="ECO:0008006" key="4">
    <source>
        <dbReference type="Google" id="ProtNLM"/>
    </source>
</evidence>
<comment type="caution">
    <text evidence="2">The sequence shown here is derived from an EMBL/GenBank/DDBJ whole genome shotgun (WGS) entry which is preliminary data.</text>
</comment>
<dbReference type="InterPro" id="IPR043777">
    <property type="entry name" value="DUF5719"/>
</dbReference>
<gene>
    <name evidence="2" type="ORF">GYH36_16880</name>
</gene>
<keyword evidence="3" id="KW-1185">Reference proteome</keyword>
<organism evidence="2 3">
    <name type="scientific">Cellulosimicrobium composti</name>
    <dbReference type="NCBI Taxonomy" id="2672572"/>
    <lineage>
        <taxon>Bacteria</taxon>
        <taxon>Bacillati</taxon>
        <taxon>Actinomycetota</taxon>
        <taxon>Actinomycetes</taxon>
        <taxon>Micrococcales</taxon>
        <taxon>Promicromonosporaceae</taxon>
        <taxon>Cellulosimicrobium</taxon>
    </lineage>
</organism>
<reference evidence="2 3" key="1">
    <citation type="journal article" date="2021" name="Arch. Microbiol.">
        <title>Cellulosimicrobium fucosivorans sp. nov., isolated from San Elijo Lagoon, contains a fucose metabolic pathway linked to carotenoid production.</title>
        <authorList>
            <person name="Aviles F.A."/>
            <person name="Kyndt J.A."/>
        </authorList>
    </citation>
    <scope>NUCLEOTIDE SEQUENCE [LARGE SCALE GENOMIC DNA]</scope>
    <source>
        <strain evidence="2 3">SE3</strain>
    </source>
</reference>
<feature type="region of interest" description="Disordered" evidence="1">
    <location>
        <begin position="1"/>
        <end position="25"/>
    </location>
</feature>
<evidence type="ECO:0000256" key="1">
    <source>
        <dbReference type="SAM" id="MobiDB-lite"/>
    </source>
</evidence>
<feature type="compositionally biased region" description="Basic and acidic residues" evidence="1">
    <location>
        <begin position="1"/>
        <end position="12"/>
    </location>
</feature>
<accession>A0ABX0BG05</accession>
<feature type="region of interest" description="Disordered" evidence="1">
    <location>
        <begin position="416"/>
        <end position="455"/>
    </location>
</feature>